<evidence type="ECO:0000313" key="1">
    <source>
        <dbReference type="EMBL" id="KMQ85430.1"/>
    </source>
</evidence>
<accession>A0A0J7MYC5</accession>
<reference evidence="1 2" key="1">
    <citation type="submission" date="2015-04" db="EMBL/GenBank/DDBJ databases">
        <title>Lasius niger genome sequencing.</title>
        <authorList>
            <person name="Konorov E.A."/>
            <person name="Nikitin M.A."/>
            <person name="Kirill M.V."/>
            <person name="Chang P."/>
        </authorList>
    </citation>
    <scope>NUCLEOTIDE SEQUENCE [LARGE SCALE GENOMIC DNA]</scope>
    <source>
        <tissue evidence="1">Whole</tissue>
    </source>
</reference>
<dbReference type="Proteomes" id="UP000036403">
    <property type="component" value="Unassembled WGS sequence"/>
</dbReference>
<sequence length="284" mass="34067">MDYGLFVYYPRTHKGKERIEKLQYKGIRIAMGYRNSTPTNVMLMEVRIMRMEERAGFLARRYWTKIYGCKNKEMEESWRQTKKYKEEIDQADGFIVHNKDYWVLTKLNLVNLEIAEAIGVQKAIGYVQENNIKTDVGNEVADMLAKEATEEEQDDRNKVPIRDWSRVYREEMERKGAWFSKLDEPRGLITMINRLRANHYNLNESLARKGYIQEARCNCGPEVQDIHHVIFRCVRFDTNRSKLYRRLEKMEIEYPYDIENWLSKVNIEPLRATWTFLREINKII</sequence>
<name>A0A0J7MYC5_LASNI</name>
<protein>
    <submittedName>
        <fullName evidence="1">Uncharacterized protein</fullName>
    </submittedName>
</protein>
<dbReference type="OrthoDB" id="7554985at2759"/>
<proteinExistence type="predicted"/>
<keyword evidence="2" id="KW-1185">Reference proteome</keyword>
<comment type="caution">
    <text evidence="1">The sequence shown here is derived from an EMBL/GenBank/DDBJ whole genome shotgun (WGS) entry which is preliminary data.</text>
</comment>
<dbReference type="AlphaFoldDB" id="A0A0J7MYC5"/>
<organism evidence="1 2">
    <name type="scientific">Lasius niger</name>
    <name type="common">Black garden ant</name>
    <dbReference type="NCBI Taxonomy" id="67767"/>
    <lineage>
        <taxon>Eukaryota</taxon>
        <taxon>Metazoa</taxon>
        <taxon>Ecdysozoa</taxon>
        <taxon>Arthropoda</taxon>
        <taxon>Hexapoda</taxon>
        <taxon>Insecta</taxon>
        <taxon>Pterygota</taxon>
        <taxon>Neoptera</taxon>
        <taxon>Endopterygota</taxon>
        <taxon>Hymenoptera</taxon>
        <taxon>Apocrita</taxon>
        <taxon>Aculeata</taxon>
        <taxon>Formicoidea</taxon>
        <taxon>Formicidae</taxon>
        <taxon>Formicinae</taxon>
        <taxon>Lasius</taxon>
        <taxon>Lasius</taxon>
    </lineage>
</organism>
<dbReference type="PaxDb" id="67767-A0A0J7MYC5"/>
<evidence type="ECO:0000313" key="2">
    <source>
        <dbReference type="Proteomes" id="UP000036403"/>
    </source>
</evidence>
<gene>
    <name evidence="1" type="ORF">RF55_16036</name>
</gene>
<dbReference type="EMBL" id="LBMM01013900">
    <property type="protein sequence ID" value="KMQ85430.1"/>
    <property type="molecule type" value="Genomic_DNA"/>
</dbReference>